<keyword evidence="2" id="KW-1185">Reference proteome</keyword>
<evidence type="ECO:0000313" key="1">
    <source>
        <dbReference type="EMBL" id="KAJ8041626.1"/>
    </source>
</evidence>
<dbReference type="EMBL" id="JAIZAY010000005">
    <property type="protein sequence ID" value="KAJ8041626.1"/>
    <property type="molecule type" value="Genomic_DNA"/>
</dbReference>
<name>A0A9Q1HDX5_HOLLE</name>
<comment type="caution">
    <text evidence="1">The sequence shown here is derived from an EMBL/GenBank/DDBJ whole genome shotgun (WGS) entry which is preliminary data.</text>
</comment>
<gene>
    <name evidence="1" type="ORF">HOLleu_12498</name>
</gene>
<proteinExistence type="predicted"/>
<reference evidence="1" key="1">
    <citation type="submission" date="2021-10" db="EMBL/GenBank/DDBJ databases">
        <title>Tropical sea cucumber genome reveals ecological adaptation and Cuvierian tubules defense mechanism.</title>
        <authorList>
            <person name="Chen T."/>
        </authorList>
    </citation>
    <scope>NUCLEOTIDE SEQUENCE</scope>
    <source>
        <strain evidence="1">Nanhai2018</strain>
        <tissue evidence="1">Muscle</tissue>
    </source>
</reference>
<dbReference type="Proteomes" id="UP001152320">
    <property type="component" value="Chromosome 5"/>
</dbReference>
<organism evidence="1 2">
    <name type="scientific">Holothuria leucospilota</name>
    <name type="common">Black long sea cucumber</name>
    <name type="synonym">Mertensiothuria leucospilota</name>
    <dbReference type="NCBI Taxonomy" id="206669"/>
    <lineage>
        <taxon>Eukaryota</taxon>
        <taxon>Metazoa</taxon>
        <taxon>Echinodermata</taxon>
        <taxon>Eleutherozoa</taxon>
        <taxon>Echinozoa</taxon>
        <taxon>Holothuroidea</taxon>
        <taxon>Aspidochirotacea</taxon>
        <taxon>Aspidochirotida</taxon>
        <taxon>Holothuriidae</taxon>
        <taxon>Holothuria</taxon>
    </lineage>
</organism>
<evidence type="ECO:0000313" key="2">
    <source>
        <dbReference type="Proteomes" id="UP001152320"/>
    </source>
</evidence>
<protein>
    <submittedName>
        <fullName evidence="1">Uncharacterized protein</fullName>
    </submittedName>
</protein>
<sequence>MALHLQALRCSRCSQGDQILKSKVRDTAWLECQVISPSLSNPNLSVLRGAGATDRHLYGRLEGPFRDARETHYWARVAQPF</sequence>
<accession>A0A9Q1HDX5</accession>
<dbReference type="AlphaFoldDB" id="A0A9Q1HDX5"/>